<feature type="transmembrane region" description="Helical" evidence="1">
    <location>
        <begin position="219"/>
        <end position="244"/>
    </location>
</feature>
<proteinExistence type="predicted"/>
<dbReference type="EMBL" id="NBIV01000027">
    <property type="protein sequence ID" value="PXF47231.1"/>
    <property type="molecule type" value="Genomic_DNA"/>
</dbReference>
<organism evidence="3 4">
    <name type="scientific">Gracilariopsis chorda</name>
    <dbReference type="NCBI Taxonomy" id="448386"/>
    <lineage>
        <taxon>Eukaryota</taxon>
        <taxon>Rhodophyta</taxon>
        <taxon>Florideophyceae</taxon>
        <taxon>Rhodymeniophycidae</taxon>
        <taxon>Gracilariales</taxon>
        <taxon>Gracilariaceae</taxon>
        <taxon>Gracilariopsis</taxon>
    </lineage>
</organism>
<sequence length="269" mass="28671">MRACAAFRLVVVAALNVICVAQAAFSAAHLHWAFLTQSLPGNDGGCGAAFGKDVQEVGESAYDAQVVVLEASYLYNDGVRCKKWARYADARWLTVSSKGDWEGDALMNVGTQAQKSFGRAAVAWATAHSTGGSENELICGSRSISRLIFVRADSGDSGSLSFDGREIRIESDALYVFVEEGDGRLCGFSGWTDAPNKRVSGDEMVAPSLPGGKKRGVRVGALVGGLIGVLALAGIMYGATMALVRRERRREARETEKLSSSEEHVSLPM</sequence>
<evidence type="ECO:0000313" key="3">
    <source>
        <dbReference type="EMBL" id="PXF47231.1"/>
    </source>
</evidence>
<feature type="chain" id="PRO_5015918537" evidence="2">
    <location>
        <begin position="24"/>
        <end position="269"/>
    </location>
</feature>
<dbReference type="Proteomes" id="UP000247409">
    <property type="component" value="Unassembled WGS sequence"/>
</dbReference>
<reference evidence="3 4" key="1">
    <citation type="journal article" date="2018" name="Mol. Biol. Evol.">
        <title>Analysis of the draft genome of the red seaweed Gracilariopsis chorda provides insights into genome size evolution in Rhodophyta.</title>
        <authorList>
            <person name="Lee J."/>
            <person name="Yang E.C."/>
            <person name="Graf L."/>
            <person name="Yang J.H."/>
            <person name="Qiu H."/>
            <person name="Zel Zion U."/>
            <person name="Chan C.X."/>
            <person name="Stephens T.G."/>
            <person name="Weber A.P.M."/>
            <person name="Boo G.H."/>
            <person name="Boo S.M."/>
            <person name="Kim K.M."/>
            <person name="Shin Y."/>
            <person name="Jung M."/>
            <person name="Lee S.J."/>
            <person name="Yim H.S."/>
            <person name="Lee J.H."/>
            <person name="Bhattacharya D."/>
            <person name="Yoon H.S."/>
        </authorList>
    </citation>
    <scope>NUCLEOTIDE SEQUENCE [LARGE SCALE GENOMIC DNA]</scope>
    <source>
        <strain evidence="3 4">SKKU-2015</strain>
        <tissue evidence="3">Whole body</tissue>
    </source>
</reference>
<name>A0A2V3IYN2_9FLOR</name>
<feature type="signal peptide" evidence="2">
    <location>
        <begin position="1"/>
        <end position="23"/>
    </location>
</feature>
<evidence type="ECO:0000256" key="2">
    <source>
        <dbReference type="SAM" id="SignalP"/>
    </source>
</evidence>
<dbReference type="AlphaFoldDB" id="A0A2V3IYN2"/>
<evidence type="ECO:0000256" key="1">
    <source>
        <dbReference type="SAM" id="Phobius"/>
    </source>
</evidence>
<protein>
    <submittedName>
        <fullName evidence="3">Uncharacterized protein</fullName>
    </submittedName>
</protein>
<comment type="caution">
    <text evidence="3">The sequence shown here is derived from an EMBL/GenBank/DDBJ whole genome shotgun (WGS) entry which is preliminary data.</text>
</comment>
<accession>A0A2V3IYN2</accession>
<keyword evidence="1" id="KW-0472">Membrane</keyword>
<gene>
    <name evidence="3" type="ORF">BWQ96_03006</name>
</gene>
<keyword evidence="2" id="KW-0732">Signal</keyword>
<keyword evidence="1" id="KW-0812">Transmembrane</keyword>
<evidence type="ECO:0000313" key="4">
    <source>
        <dbReference type="Proteomes" id="UP000247409"/>
    </source>
</evidence>
<keyword evidence="1" id="KW-1133">Transmembrane helix</keyword>
<keyword evidence="4" id="KW-1185">Reference proteome</keyword>